<dbReference type="InterPro" id="IPR014710">
    <property type="entry name" value="RmlC-like_jellyroll"/>
</dbReference>
<keyword evidence="2" id="KW-0408">Iron</keyword>
<feature type="binding site" evidence="2">
    <location>
        <position position="106"/>
    </location>
    <ligand>
        <name>Fe cation</name>
        <dbReference type="ChEBI" id="CHEBI:24875"/>
    </ligand>
</feature>
<dbReference type="CDD" id="cd02909">
    <property type="entry name" value="cupin_pirin_N"/>
    <property type="match status" value="1"/>
</dbReference>
<evidence type="ECO:0000313" key="6">
    <source>
        <dbReference type="EMBL" id="KAA2243640.1"/>
    </source>
</evidence>
<dbReference type="EMBL" id="VUOC01000002">
    <property type="protein sequence ID" value="KAA2243640.1"/>
    <property type="molecule type" value="Genomic_DNA"/>
</dbReference>
<dbReference type="Gene3D" id="2.60.120.10">
    <property type="entry name" value="Jelly Rolls"/>
    <property type="match status" value="2"/>
</dbReference>
<gene>
    <name evidence="6" type="ORF">F0L74_14250</name>
</gene>
<evidence type="ECO:0000256" key="2">
    <source>
        <dbReference type="PIRSR" id="PIRSR006232-1"/>
    </source>
</evidence>
<dbReference type="PANTHER" id="PTHR13903:SF8">
    <property type="entry name" value="PIRIN"/>
    <property type="match status" value="1"/>
</dbReference>
<reference evidence="6 7" key="2">
    <citation type="submission" date="2019-09" db="EMBL/GenBank/DDBJ databases">
        <authorList>
            <person name="Jin C."/>
        </authorList>
    </citation>
    <scope>NUCLEOTIDE SEQUENCE [LARGE SCALE GENOMIC DNA]</scope>
    <source>
        <strain evidence="6 7">BN140078</strain>
    </source>
</reference>
<evidence type="ECO:0000256" key="1">
    <source>
        <dbReference type="ARBA" id="ARBA00008416"/>
    </source>
</evidence>
<dbReference type="InterPro" id="IPR003829">
    <property type="entry name" value="Pirin_N_dom"/>
</dbReference>
<reference evidence="6 7" key="1">
    <citation type="submission" date="2019-09" db="EMBL/GenBank/DDBJ databases">
        <title>Chitinophaga ginsengihumi sp. nov., isolated from soil of ginseng rhizosphere.</title>
        <authorList>
            <person name="Lee J."/>
        </authorList>
    </citation>
    <scope>NUCLEOTIDE SEQUENCE [LARGE SCALE GENOMIC DNA]</scope>
    <source>
        <strain evidence="6 7">BN140078</strain>
    </source>
</reference>
<evidence type="ECO:0000259" key="5">
    <source>
        <dbReference type="Pfam" id="PF05726"/>
    </source>
</evidence>
<sequence>MKKQIDHILLGREKNISDDEVVLQSLPHKDFRFASPFIVVHHMPERNYPAGSPPVRLNPHPHRGFAPVTFLFQGENYHKDSAGNSGLLKAGEVQWMFAGSGLLHSEGPTPEFLAKGGNYELVQLWVNVPAEYKMTAPWYQQASNAEMPRIAEEAGIDLHLVSGTYDELEGPIKPPTPVTAIFGTMEGGEYIDFFANEGDWTLLYLLDGALTVNGEEIEKHHLVVFNQAGTDITVTALEDSKLVYLTAQPIDEPVAAKGNFVMNTNEEIAQAEQDYAEGKFGTLDY</sequence>
<dbReference type="PIRSF" id="PIRSF006232">
    <property type="entry name" value="Pirin"/>
    <property type="match status" value="1"/>
</dbReference>
<proteinExistence type="inferred from homology"/>
<evidence type="ECO:0000313" key="7">
    <source>
        <dbReference type="Proteomes" id="UP000324611"/>
    </source>
</evidence>
<dbReference type="AlphaFoldDB" id="A0A5B2VYL8"/>
<evidence type="ECO:0000259" key="4">
    <source>
        <dbReference type="Pfam" id="PF02678"/>
    </source>
</evidence>
<feature type="binding site" evidence="2">
    <location>
        <position position="60"/>
    </location>
    <ligand>
        <name>Fe cation</name>
        <dbReference type="ChEBI" id="CHEBI:24875"/>
    </ligand>
</feature>
<comment type="cofactor">
    <cofactor evidence="2">
        <name>Fe cation</name>
        <dbReference type="ChEBI" id="CHEBI:24875"/>
    </cofactor>
    <text evidence="2">Binds 1 Fe cation per subunit.</text>
</comment>
<accession>A0A5B2VYL8</accession>
<keyword evidence="2" id="KW-0479">Metal-binding</keyword>
<feature type="binding site" evidence="2">
    <location>
        <position position="104"/>
    </location>
    <ligand>
        <name>Fe cation</name>
        <dbReference type="ChEBI" id="CHEBI:24875"/>
    </ligand>
</feature>
<dbReference type="Pfam" id="PF02678">
    <property type="entry name" value="Pirin"/>
    <property type="match status" value="1"/>
</dbReference>
<dbReference type="SUPFAM" id="SSF51182">
    <property type="entry name" value="RmlC-like cupins"/>
    <property type="match status" value="1"/>
</dbReference>
<feature type="domain" description="Pirin C-terminal" evidence="5">
    <location>
        <begin position="185"/>
        <end position="281"/>
    </location>
</feature>
<feature type="binding site" evidence="2">
    <location>
        <position position="62"/>
    </location>
    <ligand>
        <name>Fe cation</name>
        <dbReference type="ChEBI" id="CHEBI:24875"/>
    </ligand>
</feature>
<dbReference type="InterPro" id="IPR008778">
    <property type="entry name" value="Pirin_C_dom"/>
</dbReference>
<name>A0A5B2VYL8_9BACT</name>
<dbReference type="InterPro" id="IPR011051">
    <property type="entry name" value="RmlC_Cupin_sf"/>
</dbReference>
<protein>
    <submittedName>
        <fullName evidence="6">Pirin family protein</fullName>
    </submittedName>
</protein>
<dbReference type="Proteomes" id="UP000324611">
    <property type="component" value="Unassembled WGS sequence"/>
</dbReference>
<organism evidence="6 7">
    <name type="scientific">Chitinophaga agrisoli</name>
    <dbReference type="NCBI Taxonomy" id="2607653"/>
    <lineage>
        <taxon>Bacteria</taxon>
        <taxon>Pseudomonadati</taxon>
        <taxon>Bacteroidota</taxon>
        <taxon>Chitinophagia</taxon>
        <taxon>Chitinophagales</taxon>
        <taxon>Chitinophagaceae</taxon>
        <taxon>Chitinophaga</taxon>
    </lineage>
</organism>
<feature type="domain" description="Pirin N-terminal" evidence="4">
    <location>
        <begin position="28"/>
        <end position="126"/>
    </location>
</feature>
<keyword evidence="7" id="KW-1185">Reference proteome</keyword>
<dbReference type="Pfam" id="PF05726">
    <property type="entry name" value="Pirin_C"/>
    <property type="match status" value="1"/>
</dbReference>
<dbReference type="GO" id="GO:0046872">
    <property type="term" value="F:metal ion binding"/>
    <property type="evidence" value="ECO:0007669"/>
    <property type="project" value="UniProtKB-KW"/>
</dbReference>
<comment type="caution">
    <text evidence="6">The sequence shown here is derived from an EMBL/GenBank/DDBJ whole genome shotgun (WGS) entry which is preliminary data.</text>
</comment>
<dbReference type="InterPro" id="IPR012093">
    <property type="entry name" value="Pirin"/>
</dbReference>
<dbReference type="RefSeq" id="WP_149838515.1">
    <property type="nucleotide sequence ID" value="NZ_VUOC01000002.1"/>
</dbReference>
<comment type="similarity">
    <text evidence="1 3">Belongs to the pirin family.</text>
</comment>
<dbReference type="CDD" id="cd02247">
    <property type="entry name" value="cupin_pirin_C"/>
    <property type="match status" value="1"/>
</dbReference>
<evidence type="ECO:0000256" key="3">
    <source>
        <dbReference type="RuleBase" id="RU003457"/>
    </source>
</evidence>
<dbReference type="PANTHER" id="PTHR13903">
    <property type="entry name" value="PIRIN-RELATED"/>
    <property type="match status" value="1"/>
</dbReference>